<evidence type="ECO:0000256" key="1">
    <source>
        <dbReference type="ARBA" id="ARBA00022750"/>
    </source>
</evidence>
<dbReference type="EMBL" id="ML994628">
    <property type="protein sequence ID" value="KAF2187162.1"/>
    <property type="molecule type" value="Genomic_DNA"/>
</dbReference>
<keyword evidence="1" id="KW-0064">Aspartyl protease</keyword>
<keyword evidence="1" id="KW-0645">Protease</keyword>
<dbReference type="OrthoDB" id="5414761at2759"/>
<dbReference type="Proteomes" id="UP000800200">
    <property type="component" value="Unassembled WGS sequence"/>
</dbReference>
<dbReference type="InterPro" id="IPR001969">
    <property type="entry name" value="Aspartic_peptidase_AS"/>
</dbReference>
<dbReference type="GO" id="GO:0004190">
    <property type="term" value="F:aspartic-type endopeptidase activity"/>
    <property type="evidence" value="ECO:0007669"/>
    <property type="project" value="UniProtKB-KW"/>
</dbReference>
<keyword evidence="1" id="KW-0378">Hydrolase</keyword>
<evidence type="ECO:0000313" key="2">
    <source>
        <dbReference type="EMBL" id="KAF2187162.1"/>
    </source>
</evidence>
<dbReference type="GO" id="GO:0006508">
    <property type="term" value="P:proteolysis"/>
    <property type="evidence" value="ECO:0007669"/>
    <property type="project" value="InterPro"/>
</dbReference>
<reference evidence="2" key="1">
    <citation type="journal article" date="2020" name="Stud. Mycol.">
        <title>101 Dothideomycetes genomes: a test case for predicting lifestyles and emergence of pathogens.</title>
        <authorList>
            <person name="Haridas S."/>
            <person name="Albert R."/>
            <person name="Binder M."/>
            <person name="Bloem J."/>
            <person name="Labutti K."/>
            <person name="Salamov A."/>
            <person name="Andreopoulos B."/>
            <person name="Baker S."/>
            <person name="Barry K."/>
            <person name="Bills G."/>
            <person name="Bluhm B."/>
            <person name="Cannon C."/>
            <person name="Castanera R."/>
            <person name="Culley D."/>
            <person name="Daum C."/>
            <person name="Ezra D."/>
            <person name="Gonzalez J."/>
            <person name="Henrissat B."/>
            <person name="Kuo A."/>
            <person name="Liang C."/>
            <person name="Lipzen A."/>
            <person name="Lutzoni F."/>
            <person name="Magnuson J."/>
            <person name="Mondo S."/>
            <person name="Nolan M."/>
            <person name="Ohm R."/>
            <person name="Pangilinan J."/>
            <person name="Park H.-J."/>
            <person name="Ramirez L."/>
            <person name="Alfaro M."/>
            <person name="Sun H."/>
            <person name="Tritt A."/>
            <person name="Yoshinaga Y."/>
            <person name="Zwiers L.-H."/>
            <person name="Turgeon B."/>
            <person name="Goodwin S."/>
            <person name="Spatafora J."/>
            <person name="Crous P."/>
            <person name="Grigoriev I."/>
        </authorList>
    </citation>
    <scope>NUCLEOTIDE SEQUENCE</scope>
    <source>
        <strain evidence="2">CBS 207.26</strain>
    </source>
</reference>
<dbReference type="InterPro" id="IPR021109">
    <property type="entry name" value="Peptidase_aspartic_dom_sf"/>
</dbReference>
<sequence>MLRLPSQQALKALRNPLRNPFQNAVRQPLLMRQVHIEQAPFIGPPTYETLTRRFSSYPNPLAYYRKKKEDEALSRGEFVDIHDIGGVDPKDFDVLITDMDESTLRNEIAELAGIQYLKEASQDEALKRVEIGKGFIFGNMSRTIFPCVVSTSKSARWVFFLVDSGSPLTYISSHTADALGILKNNTPVRIAGYDHTVSISPGISHFAPLNLLGSDFYGKKIHVSEFDPIAGTVNMYFNSGWKVSR</sequence>
<organism evidence="2 3">
    <name type="scientific">Zopfia rhizophila CBS 207.26</name>
    <dbReference type="NCBI Taxonomy" id="1314779"/>
    <lineage>
        <taxon>Eukaryota</taxon>
        <taxon>Fungi</taxon>
        <taxon>Dikarya</taxon>
        <taxon>Ascomycota</taxon>
        <taxon>Pezizomycotina</taxon>
        <taxon>Dothideomycetes</taxon>
        <taxon>Dothideomycetes incertae sedis</taxon>
        <taxon>Zopfiaceae</taxon>
        <taxon>Zopfia</taxon>
    </lineage>
</organism>
<dbReference type="AlphaFoldDB" id="A0A6A6E8N2"/>
<proteinExistence type="predicted"/>
<dbReference type="PROSITE" id="PS00141">
    <property type="entry name" value="ASP_PROTEASE"/>
    <property type="match status" value="1"/>
</dbReference>
<name>A0A6A6E8N2_9PEZI</name>
<dbReference type="SUPFAM" id="SSF50630">
    <property type="entry name" value="Acid proteases"/>
    <property type="match status" value="1"/>
</dbReference>
<protein>
    <submittedName>
        <fullName evidence="2">Uncharacterized protein</fullName>
    </submittedName>
</protein>
<evidence type="ECO:0000313" key="3">
    <source>
        <dbReference type="Proteomes" id="UP000800200"/>
    </source>
</evidence>
<keyword evidence="3" id="KW-1185">Reference proteome</keyword>
<accession>A0A6A6E8N2</accession>
<gene>
    <name evidence="2" type="ORF">K469DRAFT_749516</name>
</gene>